<accession>A0A4R6RN63</accession>
<dbReference type="NCBIfam" id="TIGR01396">
    <property type="entry name" value="FlgB"/>
    <property type="match status" value="1"/>
</dbReference>
<dbReference type="PIRSF" id="PIRSF002889">
    <property type="entry name" value="Rod_FlgB"/>
    <property type="match status" value="1"/>
</dbReference>
<organism evidence="9 10">
    <name type="scientific">Oharaeibacter diazotrophicus</name>
    <dbReference type="NCBI Taxonomy" id="1920512"/>
    <lineage>
        <taxon>Bacteria</taxon>
        <taxon>Pseudomonadati</taxon>
        <taxon>Pseudomonadota</taxon>
        <taxon>Alphaproteobacteria</taxon>
        <taxon>Hyphomicrobiales</taxon>
        <taxon>Pleomorphomonadaceae</taxon>
        <taxon>Oharaeibacter</taxon>
    </lineage>
</organism>
<dbReference type="GO" id="GO:0030694">
    <property type="term" value="C:bacterial-type flagellum basal body, rod"/>
    <property type="evidence" value="ECO:0007669"/>
    <property type="project" value="InterPro"/>
</dbReference>
<dbReference type="RefSeq" id="WP_126541650.1">
    <property type="nucleotide sequence ID" value="NZ_BSPM01000008.1"/>
</dbReference>
<evidence type="ECO:0000313" key="10">
    <source>
        <dbReference type="Proteomes" id="UP000294547"/>
    </source>
</evidence>
<evidence type="ECO:0000256" key="1">
    <source>
        <dbReference type="ARBA" id="ARBA00004117"/>
    </source>
</evidence>
<dbReference type="OrthoDB" id="9788334at2"/>
<keyword evidence="9" id="KW-0282">Flagellum</keyword>
<dbReference type="InterPro" id="IPR006300">
    <property type="entry name" value="FlgB"/>
</dbReference>
<reference evidence="9 10" key="1">
    <citation type="submission" date="2019-03" db="EMBL/GenBank/DDBJ databases">
        <title>Genomic Encyclopedia of Type Strains, Phase IV (KMG-IV): sequencing the most valuable type-strain genomes for metagenomic binning, comparative biology and taxonomic classification.</title>
        <authorList>
            <person name="Goeker M."/>
        </authorList>
    </citation>
    <scope>NUCLEOTIDE SEQUENCE [LARGE SCALE GENOMIC DNA]</scope>
    <source>
        <strain evidence="9 10">DSM 102969</strain>
    </source>
</reference>
<keyword evidence="4 6" id="KW-0975">Bacterial flagellum</keyword>
<evidence type="ECO:0000256" key="4">
    <source>
        <dbReference type="ARBA" id="ARBA00023143"/>
    </source>
</evidence>
<comment type="similarity">
    <text evidence="2 6">Belongs to the flagella basal body rod proteins family.</text>
</comment>
<feature type="domain" description="Flagellar basal body rod protein N-terminal" evidence="8">
    <location>
        <begin position="21"/>
        <end position="38"/>
    </location>
</feature>
<comment type="subunit">
    <text evidence="6">The basal body constitutes a major portion of the flagellar organelle and consists of a number of rings mounted on a central rod.</text>
</comment>
<evidence type="ECO:0000256" key="2">
    <source>
        <dbReference type="ARBA" id="ARBA00009677"/>
    </source>
</evidence>
<protein>
    <recommendedName>
        <fullName evidence="3 6">Flagellar basal body rod protein FlgB</fullName>
    </recommendedName>
</protein>
<evidence type="ECO:0000259" key="8">
    <source>
        <dbReference type="Pfam" id="PF00460"/>
    </source>
</evidence>
<keyword evidence="9" id="KW-0966">Cell projection</keyword>
<comment type="caution">
    <text evidence="9">The sequence shown here is derived from an EMBL/GenBank/DDBJ whole genome shotgun (WGS) entry which is preliminary data.</text>
</comment>
<dbReference type="AlphaFoldDB" id="A0A4R6RN63"/>
<keyword evidence="9" id="KW-0969">Cilium</keyword>
<evidence type="ECO:0000313" key="9">
    <source>
        <dbReference type="EMBL" id="TDP87625.1"/>
    </source>
</evidence>
<dbReference type="Pfam" id="PF00460">
    <property type="entry name" value="Flg_bb_rod"/>
    <property type="match status" value="1"/>
</dbReference>
<dbReference type="GO" id="GO:0071973">
    <property type="term" value="P:bacterial-type flagellum-dependent cell motility"/>
    <property type="evidence" value="ECO:0007669"/>
    <property type="project" value="InterPro"/>
</dbReference>
<name>A0A4R6RN63_9HYPH</name>
<comment type="function">
    <text evidence="5 6">Structural component of flagellum, the bacterial motility apparatus. Part of the rod structure of flagellar basal body.</text>
</comment>
<feature type="region of interest" description="Disordered" evidence="7">
    <location>
        <begin position="69"/>
        <end position="89"/>
    </location>
</feature>
<dbReference type="NCBIfam" id="NF004654">
    <property type="entry name" value="PRK06004.1"/>
    <property type="match status" value="1"/>
</dbReference>
<comment type="subcellular location">
    <subcellularLocation>
        <location evidence="1 6">Bacterial flagellum basal body</location>
    </subcellularLocation>
</comment>
<gene>
    <name evidence="9" type="ORF">EDD54_1524</name>
</gene>
<dbReference type="InterPro" id="IPR001444">
    <property type="entry name" value="Flag_bb_rod_N"/>
</dbReference>
<evidence type="ECO:0000256" key="5">
    <source>
        <dbReference type="ARBA" id="ARBA00024934"/>
    </source>
</evidence>
<evidence type="ECO:0000256" key="6">
    <source>
        <dbReference type="PIRNR" id="PIRNR002889"/>
    </source>
</evidence>
<proteinExistence type="inferred from homology"/>
<keyword evidence="10" id="KW-1185">Reference proteome</keyword>
<dbReference type="EMBL" id="SNXY01000006">
    <property type="protein sequence ID" value="TDP87625.1"/>
    <property type="molecule type" value="Genomic_DNA"/>
</dbReference>
<evidence type="ECO:0000256" key="3">
    <source>
        <dbReference type="ARBA" id="ARBA00014376"/>
    </source>
</evidence>
<evidence type="ECO:0000256" key="7">
    <source>
        <dbReference type="SAM" id="MobiDB-lite"/>
    </source>
</evidence>
<dbReference type="Proteomes" id="UP000294547">
    <property type="component" value="Unassembled WGS sequence"/>
</dbReference>
<sequence>MSMTDMPVLQALKEKLRFHEQRQKILAENVANASTPGYVGRDVTAPDFFRVAADMRADAAAGVRLAATDPRHLGGSAPARSPVAEGRKAPAYEITPDGNAVVLEEQMMKVTQNQMDYQAAASLYQRGLGLLKTAIGKR</sequence>